<dbReference type="Gene3D" id="3.30.310.50">
    <property type="entry name" value="Alpha-D-phosphohexomutase, C-terminal domain"/>
    <property type="match status" value="1"/>
</dbReference>
<evidence type="ECO:0000313" key="13">
    <source>
        <dbReference type="Proteomes" id="UP000070589"/>
    </source>
</evidence>
<dbReference type="InterPro" id="IPR005846">
    <property type="entry name" value="A-D-PHexomutase_a/b/a-III"/>
</dbReference>
<dbReference type="EMBL" id="LHXL01000003">
    <property type="protein sequence ID" value="KXA90590.1"/>
    <property type="molecule type" value="Genomic_DNA"/>
</dbReference>
<dbReference type="SUPFAM" id="SSF53738">
    <property type="entry name" value="Phosphoglucomutase, first 3 domains"/>
    <property type="match status" value="3"/>
</dbReference>
<evidence type="ECO:0000256" key="3">
    <source>
        <dbReference type="ARBA" id="ARBA00022553"/>
    </source>
</evidence>
<evidence type="ECO:0000256" key="5">
    <source>
        <dbReference type="ARBA" id="ARBA00022842"/>
    </source>
</evidence>
<feature type="domain" description="Alpha-D-phosphohexomutase alpha/beta/alpha" evidence="11">
    <location>
        <begin position="254"/>
        <end position="361"/>
    </location>
</feature>
<dbReference type="NCBIfam" id="TIGR03990">
    <property type="entry name" value="Arch_GlmM"/>
    <property type="match status" value="1"/>
</dbReference>
<evidence type="ECO:0000256" key="7">
    <source>
        <dbReference type="RuleBase" id="RU004326"/>
    </source>
</evidence>
<evidence type="ECO:0000259" key="11">
    <source>
        <dbReference type="Pfam" id="PF02880"/>
    </source>
</evidence>
<dbReference type="Gene3D" id="3.40.120.10">
    <property type="entry name" value="Alpha-D-Glucose-1,6-Bisphosphate, subunit A, domain 3"/>
    <property type="match status" value="3"/>
</dbReference>
<comment type="caution">
    <text evidence="12">The sequence shown here is derived from an EMBL/GenBank/DDBJ whole genome shotgun (WGS) entry which is preliminary data.</text>
</comment>
<dbReference type="InterPro" id="IPR036900">
    <property type="entry name" value="A-D-PHexomutase_C_sf"/>
</dbReference>
<evidence type="ECO:0000259" key="9">
    <source>
        <dbReference type="Pfam" id="PF02878"/>
    </source>
</evidence>
<dbReference type="PANTHER" id="PTHR43771:SF1">
    <property type="entry name" value="PHOSPHOMANNOMUTASE"/>
    <property type="match status" value="1"/>
</dbReference>
<evidence type="ECO:0000259" key="8">
    <source>
        <dbReference type="Pfam" id="PF00408"/>
    </source>
</evidence>
<dbReference type="InterPro" id="IPR005841">
    <property type="entry name" value="Alpha-D-phosphohexomutase_SF"/>
</dbReference>
<proteinExistence type="inferred from homology"/>
<dbReference type="InterPro" id="IPR005843">
    <property type="entry name" value="A-D-PHexomutase_C"/>
</dbReference>
<dbReference type="GO" id="GO:0008966">
    <property type="term" value="F:phosphoglucosamine mutase activity"/>
    <property type="evidence" value="ECO:0007669"/>
    <property type="project" value="InterPro"/>
</dbReference>
<gene>
    <name evidence="12" type="ORF">AKJ62_00535</name>
</gene>
<dbReference type="SUPFAM" id="SSF55957">
    <property type="entry name" value="Phosphoglucomutase, C-terminal domain"/>
    <property type="match status" value="1"/>
</dbReference>
<dbReference type="PANTHER" id="PTHR43771">
    <property type="entry name" value="PHOSPHOMANNOMUTASE"/>
    <property type="match status" value="1"/>
</dbReference>
<dbReference type="Proteomes" id="UP000070589">
    <property type="component" value="Unassembled WGS sequence"/>
</dbReference>
<evidence type="ECO:0000256" key="1">
    <source>
        <dbReference type="ARBA" id="ARBA00001946"/>
    </source>
</evidence>
<dbReference type="PATRIC" id="fig|1698261.3.peg.378"/>
<dbReference type="FunFam" id="3.40.120.10:FF:000003">
    <property type="entry name" value="Phosphoglucosamine mutase"/>
    <property type="match status" value="1"/>
</dbReference>
<dbReference type="Pfam" id="PF00408">
    <property type="entry name" value="PGM_PMM_IV"/>
    <property type="match status" value="1"/>
</dbReference>
<keyword evidence="6" id="KW-0413">Isomerase</keyword>
<evidence type="ECO:0008006" key="14">
    <source>
        <dbReference type="Google" id="ProtNLM"/>
    </source>
</evidence>
<feature type="domain" description="Alpha-D-phosphohexomutase alpha/beta/alpha" evidence="9">
    <location>
        <begin position="5"/>
        <end position="134"/>
    </location>
</feature>
<accession>A0A133U8S7</accession>
<dbReference type="Pfam" id="PF02880">
    <property type="entry name" value="PGM_PMM_III"/>
    <property type="match status" value="1"/>
</dbReference>
<feature type="domain" description="Alpha-D-phosphohexomutase C-terminal" evidence="8">
    <location>
        <begin position="368"/>
        <end position="439"/>
    </location>
</feature>
<dbReference type="InterPro" id="IPR005845">
    <property type="entry name" value="A-D-PHexomutase_a/b/a-II"/>
</dbReference>
<evidence type="ECO:0000313" key="12">
    <source>
        <dbReference type="EMBL" id="KXA90590.1"/>
    </source>
</evidence>
<evidence type="ECO:0000256" key="6">
    <source>
        <dbReference type="ARBA" id="ARBA00023235"/>
    </source>
</evidence>
<keyword evidence="5 7" id="KW-0460">Magnesium</keyword>
<evidence type="ECO:0000256" key="2">
    <source>
        <dbReference type="ARBA" id="ARBA00010231"/>
    </source>
</evidence>
<comment type="cofactor">
    <cofactor evidence="1">
        <name>Mg(2+)</name>
        <dbReference type="ChEBI" id="CHEBI:18420"/>
    </cofactor>
</comment>
<dbReference type="InterPro" id="IPR016066">
    <property type="entry name" value="A-D-PHexomutase_CS"/>
</dbReference>
<dbReference type="CDD" id="cd03087">
    <property type="entry name" value="PGM_like1"/>
    <property type="match status" value="1"/>
</dbReference>
<keyword evidence="13" id="KW-1185">Reference proteome</keyword>
<dbReference type="GO" id="GO:0005975">
    <property type="term" value="P:carbohydrate metabolic process"/>
    <property type="evidence" value="ECO:0007669"/>
    <property type="project" value="InterPro"/>
</dbReference>
<sequence>MNNGLFGTSGIRGVINERITPKLAIDLAKSLKKEFVNSGEFLIGRDTRLSGEMLESSLTAGLLSTGFEVKKIGIVPTPVLGFSVSQLNAAGGIMITASHNPPEYNGLKIFDSEGMAISPDREKRIEEIYRKKEFTSSPWNKIGKVREIKILKDYLTQISRKISVDKRYKVVIDCANGPASKTTPHLLERIGCETLTINSNLDGTFPGRRPEPTAENLQDLSKFVKATDADLGLAHDGDGDRIAAVDDRGRFINQDKLLALIGSYSVKRFGKGIVTTVDASRIVDEQITEAGGKIERTKVGDVSVAQEMNSKNLKFGGEPSGTWIIGDIHMCPDGTLAAARIIEMLNDKDKKISQLVDSMPSYSTLRAKIACPDEKKTEKMNSVKEKALSYFEEVEEMLTIDGIRLELRTRGWILIRPSGTEPYIRITAEAHNESRAKNLLNTGRQLLQED</sequence>
<dbReference type="InterPro" id="IPR016055">
    <property type="entry name" value="A-D-PHexomutase_a/b/a-I/II/III"/>
</dbReference>
<keyword evidence="4 7" id="KW-0479">Metal-binding</keyword>
<dbReference type="PRINTS" id="PR00509">
    <property type="entry name" value="PGMPMM"/>
</dbReference>
<dbReference type="FunFam" id="3.40.120.10:FF:000001">
    <property type="entry name" value="Phosphoglucosamine mutase"/>
    <property type="match status" value="1"/>
</dbReference>
<dbReference type="InterPro" id="IPR024086">
    <property type="entry name" value="GlmM_arc-type"/>
</dbReference>
<dbReference type="AlphaFoldDB" id="A0A133U8S7"/>
<comment type="similarity">
    <text evidence="2 7">Belongs to the phosphohexose mutase family.</text>
</comment>
<evidence type="ECO:0000256" key="4">
    <source>
        <dbReference type="ARBA" id="ARBA00022723"/>
    </source>
</evidence>
<protein>
    <recommendedName>
        <fullName evidence="14">Phosphoglucosamine mutase</fullName>
    </recommendedName>
</protein>
<dbReference type="Pfam" id="PF02878">
    <property type="entry name" value="PGM_PMM_I"/>
    <property type="match status" value="1"/>
</dbReference>
<keyword evidence="3" id="KW-0597">Phosphoprotein</keyword>
<dbReference type="InterPro" id="IPR005844">
    <property type="entry name" value="A-D-PHexomutase_a/b/a-I"/>
</dbReference>
<organism evidence="12 13">
    <name type="scientific">candidate division MSBL1 archaeon SCGC-AAA259D14</name>
    <dbReference type="NCBI Taxonomy" id="1698261"/>
    <lineage>
        <taxon>Archaea</taxon>
        <taxon>Methanobacteriati</taxon>
        <taxon>Methanobacteriota</taxon>
        <taxon>candidate division MSBL1</taxon>
    </lineage>
</organism>
<reference evidence="12 13" key="1">
    <citation type="journal article" date="2016" name="Sci. Rep.">
        <title>Metabolic traits of an uncultured archaeal lineage -MSBL1- from brine pools of the Red Sea.</title>
        <authorList>
            <person name="Mwirichia R."/>
            <person name="Alam I."/>
            <person name="Rashid M."/>
            <person name="Vinu M."/>
            <person name="Ba-Alawi W."/>
            <person name="Anthony Kamau A."/>
            <person name="Kamanda Ngugi D."/>
            <person name="Goker M."/>
            <person name="Klenk H.P."/>
            <person name="Bajic V."/>
            <person name="Stingl U."/>
        </authorList>
    </citation>
    <scope>NUCLEOTIDE SEQUENCE [LARGE SCALE GENOMIC DNA]</scope>
    <source>
        <strain evidence="12">SCGC-AAA259D14</strain>
    </source>
</reference>
<name>A0A133U8S7_9EURY</name>
<dbReference type="PROSITE" id="PS00710">
    <property type="entry name" value="PGM_PMM"/>
    <property type="match status" value="1"/>
</dbReference>
<dbReference type="GO" id="GO:0000287">
    <property type="term" value="F:magnesium ion binding"/>
    <property type="evidence" value="ECO:0007669"/>
    <property type="project" value="InterPro"/>
</dbReference>
<dbReference type="Pfam" id="PF02879">
    <property type="entry name" value="PGM_PMM_II"/>
    <property type="match status" value="1"/>
</dbReference>
<evidence type="ECO:0000259" key="10">
    <source>
        <dbReference type="Pfam" id="PF02879"/>
    </source>
</evidence>
<feature type="domain" description="Alpha-D-phosphohexomutase alpha/beta/alpha" evidence="10">
    <location>
        <begin position="153"/>
        <end position="249"/>
    </location>
</feature>